<gene>
    <name evidence="1" type="ORF">O163_10025</name>
</gene>
<comment type="caution">
    <text evidence="1">The sequence shown here is derived from an EMBL/GenBank/DDBJ whole genome shotgun (WGS) entry which is preliminary data.</text>
</comment>
<reference evidence="1 2" key="1">
    <citation type="journal article" date="2013" name="Genome Announc.">
        <title>Draft Genome Sequence of an Anaerobic and Extremophilic Bacterium, Caldanaerobacter yonseiensis, Isolated from a Geothermal Hot Stream.</title>
        <authorList>
            <person name="Lee S.J."/>
            <person name="Lee Y.J."/>
            <person name="Park G.S."/>
            <person name="Kim B.C."/>
            <person name="Lee S.J."/>
            <person name="Shin J.H."/>
            <person name="Lee D.W."/>
        </authorList>
    </citation>
    <scope>NUCLEOTIDE SEQUENCE [LARGE SCALE GENOMIC DNA]</scope>
    <source>
        <strain evidence="1 2">KB-1</strain>
    </source>
</reference>
<dbReference type="Proteomes" id="UP000016856">
    <property type="component" value="Unassembled WGS sequence"/>
</dbReference>
<dbReference type="RefSeq" id="WP_022588338.1">
    <property type="nucleotide sequence ID" value="NZ_AXDC01000029.1"/>
</dbReference>
<dbReference type="PATRIC" id="fig|1388761.3.peg.2023"/>
<proteinExistence type="predicted"/>
<organism evidence="1 2">
    <name type="scientific">Caldanaerobacter subterraneus subsp. yonseiensis KB-1</name>
    <dbReference type="NCBI Taxonomy" id="1388761"/>
    <lineage>
        <taxon>Bacteria</taxon>
        <taxon>Bacillati</taxon>
        <taxon>Bacillota</taxon>
        <taxon>Clostridia</taxon>
        <taxon>Thermoanaerobacterales</taxon>
        <taxon>Thermoanaerobacteraceae</taxon>
        <taxon>Caldanaerobacter</taxon>
    </lineage>
</organism>
<protein>
    <submittedName>
        <fullName evidence="1">Uncharacterized protein</fullName>
    </submittedName>
</protein>
<name>U5CTR4_CALSX</name>
<dbReference type="EMBL" id="AXDC01000029">
    <property type="protein sequence ID" value="ERM91502.1"/>
    <property type="molecule type" value="Genomic_DNA"/>
</dbReference>
<accession>U5CTR4</accession>
<evidence type="ECO:0000313" key="2">
    <source>
        <dbReference type="Proteomes" id="UP000016856"/>
    </source>
</evidence>
<dbReference type="AlphaFoldDB" id="U5CTR4"/>
<sequence length="83" mass="9743">MTLKEELAFLRGFTAASQLSGEEREIFKKFFDFLDAVADSIEKLNQRVDDFDVTCDYLEDRIETVEDELYSRPEHTGDEREEV</sequence>
<evidence type="ECO:0000313" key="1">
    <source>
        <dbReference type="EMBL" id="ERM91502.1"/>
    </source>
</evidence>